<dbReference type="GO" id="GO:0009039">
    <property type="term" value="F:urease activity"/>
    <property type="evidence" value="ECO:0007669"/>
    <property type="project" value="UniProtKB-EC"/>
</dbReference>
<dbReference type="HOGENOM" id="CLU_2162905_0_0_1"/>
<dbReference type="GO" id="GO:0043419">
    <property type="term" value="P:urea catabolic process"/>
    <property type="evidence" value="ECO:0007669"/>
    <property type="project" value="UniProtKB-UniPathway"/>
</dbReference>
<evidence type="ECO:0000256" key="3">
    <source>
        <dbReference type="ARBA" id="ARBA00012934"/>
    </source>
</evidence>
<dbReference type="PANTHER" id="PTHR43440:SF1">
    <property type="entry name" value="UREASE"/>
    <property type="match status" value="1"/>
</dbReference>
<dbReference type="InterPro" id="IPR006680">
    <property type="entry name" value="Amidohydro-rel"/>
</dbReference>
<dbReference type="EC" id="3.5.1.5" evidence="3"/>
<dbReference type="PROSITE" id="PS51368">
    <property type="entry name" value="UREASE_3"/>
    <property type="match status" value="1"/>
</dbReference>
<protein>
    <recommendedName>
        <fullName evidence="3">urease</fullName>
        <ecNumber evidence="3">3.5.1.5</ecNumber>
    </recommendedName>
</protein>
<dbReference type="GO" id="GO:0016151">
    <property type="term" value="F:nickel cation binding"/>
    <property type="evidence" value="ECO:0007669"/>
    <property type="project" value="InterPro"/>
</dbReference>
<evidence type="ECO:0000313" key="9">
    <source>
        <dbReference type="Proteomes" id="UP000011115"/>
    </source>
</evidence>
<dbReference type="InterPro" id="IPR017951">
    <property type="entry name" value="Urease_asu_c"/>
</dbReference>
<evidence type="ECO:0000256" key="4">
    <source>
        <dbReference type="ARBA" id="ARBA00022596"/>
    </source>
</evidence>
<reference evidence="9" key="1">
    <citation type="journal article" date="2011" name="Nature">
        <title>Genome sequence and analysis of the tuber crop potato.</title>
        <authorList>
            <consortium name="The Potato Genome Sequencing Consortium"/>
        </authorList>
    </citation>
    <scope>NUCLEOTIDE SEQUENCE [LARGE SCALE GENOMIC DNA]</scope>
    <source>
        <strain evidence="9">cv. DM1-3 516 R44</strain>
    </source>
</reference>
<dbReference type="Gramene" id="PGSC0003DMT400003146">
    <property type="protein sequence ID" value="PGSC0003DMT400003146"/>
    <property type="gene ID" value="PGSC0003DMG400001246"/>
</dbReference>
<keyword evidence="9" id="KW-1185">Reference proteome</keyword>
<reference evidence="8" key="2">
    <citation type="submission" date="2015-06" db="UniProtKB">
        <authorList>
            <consortium name="EnsemblPlants"/>
        </authorList>
    </citation>
    <scope>IDENTIFICATION</scope>
    <source>
        <strain evidence="8">DM1-3 516 R44</strain>
    </source>
</reference>
<evidence type="ECO:0000256" key="5">
    <source>
        <dbReference type="PROSITE-ProRule" id="PRU00700"/>
    </source>
</evidence>
<comment type="cofactor">
    <cofactor evidence="1">
        <name>Ni cation</name>
        <dbReference type="ChEBI" id="CHEBI:25516"/>
    </cofactor>
</comment>
<organism evidence="8 9">
    <name type="scientific">Solanum tuberosum</name>
    <name type="common">Potato</name>
    <dbReference type="NCBI Taxonomy" id="4113"/>
    <lineage>
        <taxon>Eukaryota</taxon>
        <taxon>Viridiplantae</taxon>
        <taxon>Streptophyta</taxon>
        <taxon>Embryophyta</taxon>
        <taxon>Tracheophyta</taxon>
        <taxon>Spermatophyta</taxon>
        <taxon>Magnoliopsida</taxon>
        <taxon>eudicotyledons</taxon>
        <taxon>Gunneridae</taxon>
        <taxon>Pentapetalae</taxon>
        <taxon>asterids</taxon>
        <taxon>lamiids</taxon>
        <taxon>Solanales</taxon>
        <taxon>Solanaceae</taxon>
        <taxon>Solanoideae</taxon>
        <taxon>Solaneae</taxon>
        <taxon>Solanum</taxon>
    </lineage>
</organism>
<accession>M0ZL68</accession>
<keyword evidence="4" id="KW-0533">Nickel</keyword>
<dbReference type="EnsemblPlants" id="PGSC0003DMT400003146">
    <property type="protein sequence ID" value="PGSC0003DMT400003146"/>
    <property type="gene ID" value="PGSC0003DMG400001246"/>
</dbReference>
<dbReference type="Gene3D" id="3.20.20.140">
    <property type="entry name" value="Metal-dependent hydrolases"/>
    <property type="match status" value="1"/>
</dbReference>
<dbReference type="Proteomes" id="UP000011115">
    <property type="component" value="Unassembled WGS sequence"/>
</dbReference>
<evidence type="ECO:0000256" key="1">
    <source>
        <dbReference type="ARBA" id="ARBA00001948"/>
    </source>
</evidence>
<dbReference type="InterPro" id="IPR005848">
    <property type="entry name" value="Urease_asu"/>
</dbReference>
<comment type="similarity">
    <text evidence="6">Belongs to the metallo-dependent hydrolases superfamily. Urease alpha subunit family.</text>
</comment>
<evidence type="ECO:0000256" key="2">
    <source>
        <dbReference type="ARBA" id="ARBA00004897"/>
    </source>
</evidence>
<dbReference type="SUPFAM" id="SSF51338">
    <property type="entry name" value="Composite domain of metallo-dependent hydrolases"/>
    <property type="match status" value="1"/>
</dbReference>
<dbReference type="InterPro" id="IPR011059">
    <property type="entry name" value="Metal-dep_hydrolase_composite"/>
</dbReference>
<dbReference type="PRINTS" id="PR01752">
    <property type="entry name" value="UREASE"/>
</dbReference>
<proteinExistence type="inferred from homology"/>
<evidence type="ECO:0000256" key="6">
    <source>
        <dbReference type="RuleBase" id="RU004158"/>
    </source>
</evidence>
<dbReference type="InterPro" id="IPR050112">
    <property type="entry name" value="Urease_alpha_subunit"/>
</dbReference>
<sequence length="111" mass="12282">MKLFRGPLDIDGSDNDNFRIKRYIAKYTINPAIANGISQFVGSVEVGKLADLVVWKPSFFGAKPEMVIKGGVIAWSNMGDPNASIPTPEPVTFYIGTLFYSQFLLVTSYWA</sequence>
<dbReference type="InterPro" id="IPR032466">
    <property type="entry name" value="Metal_Hydrolase"/>
</dbReference>
<feature type="domain" description="Urease" evidence="7">
    <location>
        <begin position="1"/>
        <end position="111"/>
    </location>
</feature>
<dbReference type="PANTHER" id="PTHR43440">
    <property type="entry name" value="UREASE"/>
    <property type="match status" value="1"/>
</dbReference>
<dbReference type="Gene3D" id="2.30.40.10">
    <property type="entry name" value="Urease, subunit C, domain 1"/>
    <property type="match status" value="1"/>
</dbReference>
<dbReference type="Pfam" id="PF01979">
    <property type="entry name" value="Amidohydro_1"/>
    <property type="match status" value="1"/>
</dbReference>
<dbReference type="ExpressionAtlas" id="M0ZL68">
    <property type="expression patterns" value="baseline"/>
</dbReference>
<dbReference type="UniPathway" id="UPA00258">
    <property type="reaction ID" value="UER00370"/>
</dbReference>
<name>M0ZL68_SOLTU</name>
<dbReference type="AlphaFoldDB" id="M0ZL68"/>
<comment type="caution">
    <text evidence="5">Lacks conserved residue(s) required for the propagation of feature annotation.</text>
</comment>
<evidence type="ECO:0000313" key="8">
    <source>
        <dbReference type="EnsemblPlants" id="PGSC0003DMT400003146"/>
    </source>
</evidence>
<dbReference type="SUPFAM" id="SSF51556">
    <property type="entry name" value="Metallo-dependent hydrolases"/>
    <property type="match status" value="1"/>
</dbReference>
<evidence type="ECO:0000259" key="7">
    <source>
        <dbReference type="PROSITE" id="PS51368"/>
    </source>
</evidence>
<comment type="pathway">
    <text evidence="2">Nitrogen metabolism; urea degradation; CO(2) and NH(3) from urea (urease route): step 1/1.</text>
</comment>